<dbReference type="RefSeq" id="WP_136835093.1">
    <property type="nucleotide sequence ID" value="NZ_SWBQ01000001.1"/>
</dbReference>
<evidence type="ECO:0000256" key="1">
    <source>
        <dbReference type="SAM" id="SignalP"/>
    </source>
</evidence>
<evidence type="ECO:0000313" key="4">
    <source>
        <dbReference type="Proteomes" id="UP000307244"/>
    </source>
</evidence>
<dbReference type="OrthoDB" id="983155at2"/>
<dbReference type="AlphaFoldDB" id="A0A4U1CS03"/>
<evidence type="ECO:0000313" key="3">
    <source>
        <dbReference type="EMBL" id="TKC09685.1"/>
    </source>
</evidence>
<feature type="domain" description="DUF6794" evidence="2">
    <location>
        <begin position="149"/>
        <end position="231"/>
    </location>
</feature>
<reference evidence="3 4" key="1">
    <citation type="submission" date="2019-04" db="EMBL/GenBank/DDBJ databases">
        <title>Pedobacter sp. RP-3-15 sp. nov., isolated from Arctic soil.</title>
        <authorList>
            <person name="Dahal R.H."/>
            <person name="Kim D.-U."/>
        </authorList>
    </citation>
    <scope>NUCLEOTIDE SEQUENCE [LARGE SCALE GENOMIC DNA]</scope>
    <source>
        <strain evidence="3 4">RP-3-15</strain>
    </source>
</reference>
<dbReference type="InterPro" id="IPR046744">
    <property type="entry name" value="DUF6794"/>
</dbReference>
<dbReference type="Proteomes" id="UP000307244">
    <property type="component" value="Unassembled WGS sequence"/>
</dbReference>
<protein>
    <recommendedName>
        <fullName evidence="2">DUF6794 domain-containing protein</fullName>
    </recommendedName>
</protein>
<proteinExistence type="predicted"/>
<evidence type="ECO:0000259" key="2">
    <source>
        <dbReference type="Pfam" id="PF20594"/>
    </source>
</evidence>
<comment type="caution">
    <text evidence="3">The sequence shown here is derived from an EMBL/GenBank/DDBJ whole genome shotgun (WGS) entry which is preliminary data.</text>
</comment>
<organism evidence="3 4">
    <name type="scientific">Pedobacter frigoris</name>
    <dbReference type="NCBI Taxonomy" id="2571272"/>
    <lineage>
        <taxon>Bacteria</taxon>
        <taxon>Pseudomonadati</taxon>
        <taxon>Bacteroidota</taxon>
        <taxon>Sphingobacteriia</taxon>
        <taxon>Sphingobacteriales</taxon>
        <taxon>Sphingobacteriaceae</taxon>
        <taxon>Pedobacter</taxon>
    </lineage>
</organism>
<name>A0A4U1CS03_9SPHI</name>
<dbReference type="EMBL" id="SWBQ01000001">
    <property type="protein sequence ID" value="TKC09685.1"/>
    <property type="molecule type" value="Genomic_DNA"/>
</dbReference>
<sequence>MNWTLSNHCLAFLLLLSSFSLAQSKKLPKNVKQAVAYLELECPDSLKALIKQTEPNELKKLVYPTGKSFKVLFDWLYGDDESPKLINYIESRGINNYQKELILTAFRNHILSNHITEKEVFISYKQQERKLEAENAIRYSTDSLNGVYIPKDLEECFLQINSFWPDSTRNNVRQWAEDIFGARAHLGFGMWVRNNWGLWGGSRLSAYFNNLGIDHPDEMSGVILTSYHRKLNNKSIDLQQQLEAIRESHKNADSIALKQKKERYESYKLGDTLLFRYKHGFVSEKQEDLYDDDDCIAKGIVTAKNEKDFLIKVKVIKSCDPKGIIYYDNENLMIFNQKTKVMEKPKKRLILRIKLGKEYWSSYLDWDNL</sequence>
<feature type="signal peptide" evidence="1">
    <location>
        <begin position="1"/>
        <end position="22"/>
    </location>
</feature>
<keyword evidence="4" id="KW-1185">Reference proteome</keyword>
<feature type="chain" id="PRO_5021033655" description="DUF6794 domain-containing protein" evidence="1">
    <location>
        <begin position="23"/>
        <end position="369"/>
    </location>
</feature>
<accession>A0A4U1CS03</accession>
<dbReference type="Pfam" id="PF20594">
    <property type="entry name" value="DUF6794"/>
    <property type="match status" value="1"/>
</dbReference>
<keyword evidence="1" id="KW-0732">Signal</keyword>
<gene>
    <name evidence="3" type="ORF">FA047_06290</name>
</gene>